<dbReference type="CDD" id="cd02933">
    <property type="entry name" value="OYE_like_FMN"/>
    <property type="match status" value="1"/>
</dbReference>
<dbReference type="Proteomes" id="UP001231370">
    <property type="component" value="Unassembled WGS sequence"/>
</dbReference>
<dbReference type="RefSeq" id="WP_283760728.1">
    <property type="nucleotide sequence ID" value="NZ_JAQPOK010000004.1"/>
</dbReference>
<accession>A0ABT7BGJ0</accession>
<dbReference type="PANTHER" id="PTHR22893">
    <property type="entry name" value="NADH OXIDOREDUCTASE-RELATED"/>
    <property type="match status" value="1"/>
</dbReference>
<name>A0ABT7BGJ0_9CYAN</name>
<comment type="caution">
    <text evidence="2">The sequence shown here is derived from an EMBL/GenBank/DDBJ whole genome shotgun (WGS) entry which is preliminary data.</text>
</comment>
<reference evidence="2 3" key="1">
    <citation type="submission" date="2023-01" db="EMBL/GenBank/DDBJ databases">
        <title>Novel diversity within Roseofilum (Cyanobacteria; Desertifilaceae) from marine benthic mats with descriptions of four novel species.</title>
        <authorList>
            <person name="Wang Y."/>
            <person name="Berthold D.E."/>
            <person name="Hu J."/>
            <person name="Lefler F.W."/>
            <person name="Laughinghouse H.D. IV."/>
        </authorList>
    </citation>
    <scope>NUCLEOTIDE SEQUENCE [LARGE SCALE GENOMIC DNA]</scope>
    <source>
        <strain evidence="2 3">BLCC-M91</strain>
    </source>
</reference>
<proteinExistence type="predicted"/>
<protein>
    <submittedName>
        <fullName evidence="2">Alkene reductase</fullName>
    </submittedName>
</protein>
<sequence length="374" mass="40549">MSGATVSSPTDESLSVLFEPLNLGAIAISNRILMAPLTRGRAGVSRIPNDLMVEYYTQRASAGLIVSEATQISEQAAGWEQSPGIHTAEQVAGWKKVTEAVHQKGGKIVLQLWHTGRASHPDFQPGGGLPVSSSAIAPQGEVRTPKGKKPYVIPHALTLEEIPGVIQEYVLATRNAKEAGFDGVEVHGANGYLIDQFLRDGVNHRTDSYGGSIENRARFLLEVTEAVIQEWSGDRVGVRLSPYNPFNDMKDSDPIASFTYTAAALNAFNLAYLHILEPLPGHFFGVEGVERAAPHMRREFKNSIILNGGYDAHTGAAALRNQEADAIAYGVPFIANPDLVERFQQGAALNEPDQATFYTHDAKGYIDYPTLSQI</sequence>
<dbReference type="Pfam" id="PF00724">
    <property type="entry name" value="Oxidored_FMN"/>
    <property type="match status" value="1"/>
</dbReference>
<dbReference type="InterPro" id="IPR013785">
    <property type="entry name" value="Aldolase_TIM"/>
</dbReference>
<dbReference type="InterPro" id="IPR045247">
    <property type="entry name" value="Oye-like"/>
</dbReference>
<dbReference type="EMBL" id="JAQPOK010000004">
    <property type="protein sequence ID" value="MDJ1177398.1"/>
    <property type="molecule type" value="Genomic_DNA"/>
</dbReference>
<organism evidence="2 3">
    <name type="scientific">Roseofilum halophilum BLCC-M91</name>
    <dbReference type="NCBI Taxonomy" id="3022259"/>
    <lineage>
        <taxon>Bacteria</taxon>
        <taxon>Bacillati</taxon>
        <taxon>Cyanobacteriota</taxon>
        <taxon>Cyanophyceae</taxon>
        <taxon>Desertifilales</taxon>
        <taxon>Desertifilaceae</taxon>
        <taxon>Roseofilum</taxon>
        <taxon>Roseofilum halophilum</taxon>
    </lineage>
</organism>
<keyword evidence="3" id="KW-1185">Reference proteome</keyword>
<evidence type="ECO:0000313" key="2">
    <source>
        <dbReference type="EMBL" id="MDJ1177398.1"/>
    </source>
</evidence>
<dbReference type="SUPFAM" id="SSF51395">
    <property type="entry name" value="FMN-linked oxidoreductases"/>
    <property type="match status" value="1"/>
</dbReference>
<dbReference type="PANTHER" id="PTHR22893:SF91">
    <property type="entry name" value="NADPH DEHYDROGENASE 2-RELATED"/>
    <property type="match status" value="1"/>
</dbReference>
<gene>
    <name evidence="2" type="ORF">PJF56_00835</name>
</gene>
<evidence type="ECO:0000313" key="3">
    <source>
        <dbReference type="Proteomes" id="UP001231370"/>
    </source>
</evidence>
<dbReference type="Gene3D" id="3.20.20.70">
    <property type="entry name" value="Aldolase class I"/>
    <property type="match status" value="1"/>
</dbReference>
<dbReference type="InterPro" id="IPR001155">
    <property type="entry name" value="OxRdtase_FMN_N"/>
</dbReference>
<feature type="domain" description="NADH:flavin oxidoreductase/NADH oxidase N-terminal" evidence="1">
    <location>
        <begin position="17"/>
        <end position="349"/>
    </location>
</feature>
<evidence type="ECO:0000259" key="1">
    <source>
        <dbReference type="Pfam" id="PF00724"/>
    </source>
</evidence>